<dbReference type="GO" id="GO:0005737">
    <property type="term" value="C:cytoplasm"/>
    <property type="evidence" value="ECO:0007669"/>
    <property type="project" value="UniProtKB-SubCell"/>
</dbReference>
<evidence type="ECO:0000256" key="2">
    <source>
        <dbReference type="ARBA" id="ARBA00023210"/>
    </source>
</evidence>
<keyword evidence="1 5" id="KW-0132">Cell division</keyword>
<keyword evidence="5" id="KW-0963">Cytoplasm</keyword>
<organism evidence="7 8">
    <name type="scientific">Gandjariella thermophila</name>
    <dbReference type="NCBI Taxonomy" id="1931992"/>
    <lineage>
        <taxon>Bacteria</taxon>
        <taxon>Bacillati</taxon>
        <taxon>Actinomycetota</taxon>
        <taxon>Actinomycetes</taxon>
        <taxon>Pseudonocardiales</taxon>
        <taxon>Pseudonocardiaceae</taxon>
        <taxon>Gandjariella</taxon>
    </lineage>
</organism>
<evidence type="ECO:0000256" key="4">
    <source>
        <dbReference type="ARBA" id="ARBA00044936"/>
    </source>
</evidence>
<reference evidence="8" key="1">
    <citation type="submission" date="2019-04" db="EMBL/GenBank/DDBJ databases">
        <title>Draft genome sequence of Pseudonocardiaceae bacterium SL3-2-4.</title>
        <authorList>
            <person name="Ningsih F."/>
            <person name="Yokota A."/>
            <person name="Sakai Y."/>
            <person name="Nanatani K."/>
            <person name="Yabe S."/>
            <person name="Oetari A."/>
            <person name="Sjamsuridzal W."/>
        </authorList>
    </citation>
    <scope>NUCLEOTIDE SEQUENCE [LARGE SCALE GENOMIC DNA]</scope>
    <source>
        <strain evidence="8">SL3-2-4</strain>
    </source>
</reference>
<comment type="function">
    <text evidence="4 5">Cell division protein that is part of the divisome complex and is recruited early to the Z-ring. Probably stimulates Z-ring formation, perhaps through the cross-linking of FtsZ protofilaments. Its function overlaps with FtsA.</text>
</comment>
<evidence type="ECO:0000256" key="5">
    <source>
        <dbReference type="HAMAP-Rule" id="MF_01197"/>
    </source>
</evidence>
<dbReference type="InterPro" id="IPR023052">
    <property type="entry name" value="Cell_div_SepF"/>
</dbReference>
<keyword evidence="2 5" id="KW-0717">Septation</keyword>
<dbReference type="RefSeq" id="WP_137815800.1">
    <property type="nucleotide sequence ID" value="NZ_BJFL01000029.1"/>
</dbReference>
<evidence type="ECO:0000256" key="6">
    <source>
        <dbReference type="SAM" id="MobiDB-lite"/>
    </source>
</evidence>
<evidence type="ECO:0000256" key="1">
    <source>
        <dbReference type="ARBA" id="ARBA00022618"/>
    </source>
</evidence>
<comment type="subcellular location">
    <subcellularLocation>
        <location evidence="5">Cytoplasm</location>
    </subcellularLocation>
    <text evidence="5">Localizes to the division site, in a FtsZ-dependent manner.</text>
</comment>
<dbReference type="PANTHER" id="PTHR35798:SF1">
    <property type="entry name" value="CELL DIVISION PROTEIN SEPF"/>
    <property type="match status" value="1"/>
</dbReference>
<evidence type="ECO:0000313" key="7">
    <source>
        <dbReference type="EMBL" id="GDY32805.1"/>
    </source>
</evidence>
<dbReference type="Gene3D" id="3.30.110.150">
    <property type="entry name" value="SepF-like protein"/>
    <property type="match status" value="1"/>
</dbReference>
<dbReference type="PANTHER" id="PTHR35798">
    <property type="entry name" value="CELL DIVISION PROTEIN SEPF"/>
    <property type="match status" value="1"/>
</dbReference>
<keyword evidence="3 5" id="KW-0131">Cell cycle</keyword>
<sequence>MSGLQKLKAYFGMVPAEDEFDDPAYDYDGEADDYPPYGNRGGRRRVGYRADLEDVDDYDGARGRGRRGWSTENPVRGALAVDTQREPAARTRPAAEAGGYPVGRITTLHPRSFNEARTIGEHYREGTPVIINLTDMEDADARRLVDFAAGLAFALRGDIDRVTNKVFLLSPPNVDVTAEDKRRIAEGGFFARD</sequence>
<dbReference type="HAMAP" id="MF_01197">
    <property type="entry name" value="SepF"/>
    <property type="match status" value="1"/>
</dbReference>
<comment type="caution">
    <text evidence="7">The sequence shown here is derived from an EMBL/GenBank/DDBJ whole genome shotgun (WGS) entry which is preliminary data.</text>
</comment>
<dbReference type="InterPro" id="IPR007561">
    <property type="entry name" value="Cell_div_SepF/SepF-rel"/>
</dbReference>
<accession>A0A4D4J7P1</accession>
<protein>
    <recommendedName>
        <fullName evidence="5">Cell division protein SepF</fullName>
    </recommendedName>
</protein>
<dbReference type="GO" id="GO:0043093">
    <property type="term" value="P:FtsZ-dependent cytokinesis"/>
    <property type="evidence" value="ECO:0007669"/>
    <property type="project" value="UniProtKB-UniRule"/>
</dbReference>
<proteinExistence type="inferred from homology"/>
<comment type="subunit">
    <text evidence="5">Homodimer. Interacts with FtsZ.</text>
</comment>
<dbReference type="OrthoDB" id="3731101at2"/>
<gene>
    <name evidence="5 7" type="primary">sepF</name>
    <name evidence="7" type="ORF">GTS_44380</name>
</gene>
<keyword evidence="8" id="KW-1185">Reference proteome</keyword>
<dbReference type="AlphaFoldDB" id="A0A4D4J7P1"/>
<dbReference type="Proteomes" id="UP000298860">
    <property type="component" value="Unassembled WGS sequence"/>
</dbReference>
<dbReference type="EMBL" id="BJFL01000029">
    <property type="protein sequence ID" value="GDY32805.1"/>
    <property type="molecule type" value="Genomic_DNA"/>
</dbReference>
<evidence type="ECO:0000313" key="8">
    <source>
        <dbReference type="Proteomes" id="UP000298860"/>
    </source>
</evidence>
<dbReference type="InterPro" id="IPR038594">
    <property type="entry name" value="SepF-like_sf"/>
</dbReference>
<dbReference type="GO" id="GO:0000917">
    <property type="term" value="P:division septum assembly"/>
    <property type="evidence" value="ECO:0007669"/>
    <property type="project" value="UniProtKB-KW"/>
</dbReference>
<feature type="region of interest" description="Disordered" evidence="6">
    <location>
        <begin position="83"/>
        <end position="103"/>
    </location>
</feature>
<dbReference type="Pfam" id="PF04472">
    <property type="entry name" value="SepF"/>
    <property type="match status" value="1"/>
</dbReference>
<comment type="similarity">
    <text evidence="5">Belongs to the SepF family.</text>
</comment>
<name>A0A4D4J7P1_9PSEU</name>
<evidence type="ECO:0000256" key="3">
    <source>
        <dbReference type="ARBA" id="ARBA00023306"/>
    </source>
</evidence>